<evidence type="ECO:0000313" key="4">
    <source>
        <dbReference type="Proteomes" id="UP000223363"/>
    </source>
</evidence>
<keyword evidence="2" id="KW-0946">Virion</keyword>
<dbReference type="Proteomes" id="UP000223363">
    <property type="component" value="Segment"/>
</dbReference>
<dbReference type="SMART" id="SM00710">
    <property type="entry name" value="PbH1"/>
    <property type="match status" value="4"/>
</dbReference>
<dbReference type="GO" id="GO:0044423">
    <property type="term" value="C:virion component"/>
    <property type="evidence" value="ECO:0007669"/>
    <property type="project" value="UniProtKB-KW"/>
</dbReference>
<dbReference type="InterPro" id="IPR012334">
    <property type="entry name" value="Pectin_lyas_fold"/>
</dbReference>
<organism evidence="3 4">
    <name type="scientific">Serratia phage vB_SmaM_ 2050HW</name>
    <dbReference type="NCBI Taxonomy" id="2024252"/>
    <lineage>
        <taxon>Viruses</taxon>
        <taxon>Duplodnaviria</taxon>
        <taxon>Heunggongvirae</taxon>
        <taxon>Uroviricota</taxon>
        <taxon>Caudoviricetes</taxon>
        <taxon>Chimalliviridae</taxon>
        <taxon>Moabitevirus</taxon>
        <taxon>Moabitevirus mv2050HW</taxon>
    </lineage>
</organism>
<keyword evidence="4" id="KW-1185">Reference proteome</keyword>
<evidence type="ECO:0000256" key="1">
    <source>
        <dbReference type="ARBA" id="ARBA00004328"/>
    </source>
</evidence>
<reference evidence="4" key="1">
    <citation type="submission" date="2017-06" db="EMBL/GenBank/DDBJ databases">
        <authorList>
            <person name="Zhao X."/>
        </authorList>
    </citation>
    <scope>NUCLEOTIDE SEQUENCE [LARGE SCALE GENOMIC DNA]</scope>
</reference>
<dbReference type="InterPro" id="IPR006626">
    <property type="entry name" value="PbH1"/>
</dbReference>
<dbReference type="EMBL" id="MF285618">
    <property type="protein sequence ID" value="ATA65453.1"/>
    <property type="molecule type" value="Genomic_DNA"/>
</dbReference>
<sequence length="710" mass="76075">MPVSPTKYTKISDLPKKEVMENDQFIINTNDTKLDQTSVASLYDIREGVYFSNAANTITEGLASVDDDEMFFVYDTAAKFSVLQYMKVRNQASPVIGSDGKQRRFPTYLSMLNVTAISETSGYDIIGKVDNFAALRSIKPTYTGQRVILAGYFSGSSLGSGEFVGYAGTANDDGGTTASGDGFYWKRNKTAFTLEDFGGGQVDDTEAMRASQKAQVGPITLSPGKTYYYSSPVKHYSKAGWIGNGASIVFRGTGNRIPFISSPTTAAGVDNDRANGSTAVTGAIFKDLTIDVNYVDTTGALGFEFGENTLDNWTNCVFTNVTFKNGKFDNLGLQNNSTDNQFIRCTFINAGEDSVTVRGGCLRNEFVECDVVNSAQVAHRDGTFYGDGIVNKGRDTLIKSCRFINIGNGKKGAGIANNAEDTKNADEASNGTYLNNYFINCYGGFGFGTVNPDFIAAGDLIKGIKAIGNVFVNTLRTVIGIRDLYQPVLLDNVILTQTTGNVTTIEITNCTNFQMTGRVTDAAGSAITITSSSGKVDLVADNVSTTKTLNGVVITDSNRITGSIRLINAQRRGCTFSNCNNMDLDLYVESPAQDALEAVGCRYSNLDVKLVNVPEHGMTLNGVVESNIKFNINDAGVKTPSAFYPIRLLGVRNSILSGVSSSANANKPLYDITSDANNVNVLIANSRLGAGTTGKVQVGQGSTITQNNII</sequence>
<comment type="subcellular location">
    <subcellularLocation>
        <location evidence="1">Virion</location>
    </subcellularLocation>
</comment>
<protein>
    <submittedName>
        <fullName evidence="3">Uncharacterized protein</fullName>
    </submittedName>
</protein>
<evidence type="ECO:0000313" key="3">
    <source>
        <dbReference type="EMBL" id="ATA65453.1"/>
    </source>
</evidence>
<name>A0A289ZTA4_9CAUD</name>
<gene>
    <name evidence="3" type="ORF">2050HW_00118</name>
</gene>
<dbReference type="GO" id="GO:0019058">
    <property type="term" value="P:viral life cycle"/>
    <property type="evidence" value="ECO:0007669"/>
    <property type="project" value="UniProtKB-ARBA"/>
</dbReference>
<accession>A0A289ZTA4</accession>
<dbReference type="GO" id="GO:0051701">
    <property type="term" value="P:biological process involved in interaction with host"/>
    <property type="evidence" value="ECO:0007669"/>
    <property type="project" value="UniProtKB-ARBA"/>
</dbReference>
<dbReference type="SUPFAM" id="SSF51126">
    <property type="entry name" value="Pectin lyase-like"/>
    <property type="match status" value="1"/>
</dbReference>
<proteinExistence type="predicted"/>
<dbReference type="Gene3D" id="2.160.20.10">
    <property type="entry name" value="Single-stranded right-handed beta-helix, Pectin lyase-like"/>
    <property type="match status" value="1"/>
</dbReference>
<dbReference type="InterPro" id="IPR011050">
    <property type="entry name" value="Pectin_lyase_fold/virulence"/>
</dbReference>
<evidence type="ECO:0000256" key="2">
    <source>
        <dbReference type="ARBA" id="ARBA00022844"/>
    </source>
</evidence>